<dbReference type="Pfam" id="PF13556">
    <property type="entry name" value="HTH_30"/>
    <property type="match status" value="1"/>
</dbReference>
<dbReference type="Gene3D" id="1.10.10.2840">
    <property type="entry name" value="PucR C-terminal helix-turn-helix domain"/>
    <property type="match status" value="1"/>
</dbReference>
<evidence type="ECO:0000259" key="2">
    <source>
        <dbReference type="Pfam" id="PF13556"/>
    </source>
</evidence>
<dbReference type="EMBL" id="FNOK01000071">
    <property type="protein sequence ID" value="SDZ41946.1"/>
    <property type="molecule type" value="Genomic_DNA"/>
</dbReference>
<feature type="domain" description="PucR C-terminal helix-turn-helix" evidence="2">
    <location>
        <begin position="436"/>
        <end position="494"/>
    </location>
</feature>
<dbReference type="RefSeq" id="WP_093277254.1">
    <property type="nucleotide sequence ID" value="NZ_FNOK01000071.1"/>
</dbReference>
<accession>A0A1H3SVC3</accession>
<dbReference type="InterPro" id="IPR012914">
    <property type="entry name" value="PucR_dom"/>
</dbReference>
<evidence type="ECO:0000313" key="3">
    <source>
        <dbReference type="EMBL" id="SDZ41946.1"/>
    </source>
</evidence>
<dbReference type="OrthoDB" id="8450798at2"/>
<organism evidence="3 4">
    <name type="scientific">Saccharopolyspora shandongensis</name>
    <dbReference type="NCBI Taxonomy" id="418495"/>
    <lineage>
        <taxon>Bacteria</taxon>
        <taxon>Bacillati</taxon>
        <taxon>Actinomycetota</taxon>
        <taxon>Actinomycetes</taxon>
        <taxon>Pseudonocardiales</taxon>
        <taxon>Pseudonocardiaceae</taxon>
        <taxon>Saccharopolyspora</taxon>
    </lineage>
</organism>
<dbReference type="PANTHER" id="PTHR33744">
    <property type="entry name" value="CARBOHYDRATE DIACID REGULATOR"/>
    <property type="match status" value="1"/>
</dbReference>
<evidence type="ECO:0000259" key="1">
    <source>
        <dbReference type="Pfam" id="PF07905"/>
    </source>
</evidence>
<protein>
    <submittedName>
        <fullName evidence="3">Purine catabolism regulatory protein</fullName>
    </submittedName>
</protein>
<sequence length="501" mass="55027">MGITVADLLELPHLRLHLHSGAGGLGREVTWTHTSDLPEPWQWLAGGELLMTNGMSFPADGVRQRALIERLVDAGASGLAIGERMYCPPLTDELAEESERLGFSVLTVDYPMPFVAISQAVAAANLLEQSDRLIRTERIYHAMKRMVTHRGESSVLSQDLSQQLDCEVRVCHRASAQPWYPQDPRLDPMVTEALRQTTSGASDLRAGAFAVPLRDGRELRLVDIPTQPSAVLTLVSTGRSVLDAILMQHAVTVLALELSQSLVNIEQNRRLGAELLAQLMEGQIDASSGHRQLQALGLDVSQATLVAITSGDIDELRGMHVALWRNGVRQLVVHRRGVLYVFCVDSDRVNSVIRANLGDEALVGISGPIVTVDRIPEAAREASWSAHAAAGVTPHTFRYGDATPLLGVAGIDDANALVLRVLGPLIDYERLHQSELLHTLEAFLDNQRSWRKTADALHVHRQTVLYRIRKVEEITGHNVNDTRDIAELWFALQARALLADA</sequence>
<feature type="domain" description="Purine catabolism PurC-like" evidence="1">
    <location>
        <begin position="7"/>
        <end position="123"/>
    </location>
</feature>
<gene>
    <name evidence="3" type="ORF">SAMN05216215_107124</name>
</gene>
<evidence type="ECO:0000313" key="4">
    <source>
        <dbReference type="Proteomes" id="UP000199529"/>
    </source>
</evidence>
<dbReference type="PANTHER" id="PTHR33744:SF1">
    <property type="entry name" value="DNA-BINDING TRANSCRIPTIONAL ACTIVATOR ADER"/>
    <property type="match status" value="1"/>
</dbReference>
<reference evidence="4" key="1">
    <citation type="submission" date="2016-10" db="EMBL/GenBank/DDBJ databases">
        <authorList>
            <person name="Varghese N."/>
            <person name="Submissions S."/>
        </authorList>
    </citation>
    <scope>NUCLEOTIDE SEQUENCE [LARGE SCALE GENOMIC DNA]</scope>
    <source>
        <strain evidence="4">CGMCC 4.3530</strain>
    </source>
</reference>
<dbReference type="InterPro" id="IPR051448">
    <property type="entry name" value="CdaR-like_regulators"/>
</dbReference>
<keyword evidence="4" id="KW-1185">Reference proteome</keyword>
<dbReference type="Pfam" id="PF07905">
    <property type="entry name" value="PucR"/>
    <property type="match status" value="1"/>
</dbReference>
<dbReference type="STRING" id="418495.SAMN05216215_107124"/>
<proteinExistence type="predicted"/>
<dbReference type="Proteomes" id="UP000199529">
    <property type="component" value="Unassembled WGS sequence"/>
</dbReference>
<dbReference type="AlphaFoldDB" id="A0A1H3SVC3"/>
<dbReference type="InterPro" id="IPR042070">
    <property type="entry name" value="PucR_C-HTH_sf"/>
</dbReference>
<dbReference type="InterPro" id="IPR025736">
    <property type="entry name" value="PucR_C-HTH_dom"/>
</dbReference>
<name>A0A1H3SVC3_9PSEU</name>